<protein>
    <submittedName>
        <fullName evidence="1">Uncharacterized protein</fullName>
    </submittedName>
</protein>
<proteinExistence type="predicted"/>
<sequence>MKGLRLLLSVGMLWQALATTSAHRGWRAREMFFGCSPRDLNDCFPLSVSRNSSSEIRQLLDPILLTCCNVTTDADPEAEAEPFRRKRSPQGIDLRNLRAKSPRSLPEGTSADFFNLGSDNFPNILTRGIQGILRTFCDMVNPDQTPTTGTEGSVPNIPTDGDAETFASQLKALNKDLMENGKPSEQNFPNILTRGIQGILRTFCDMVNPDQTPTTGTEGSVPNIPTDGDAETFASQLKALNKDLMENGKPSEQSTKDPSERPIEEMVTLGGADGGAEEEAAEVAAAEEEETEYQDKAQCIEEELGFTDGDGVVQPSTINDFIDLMEGDGFAFRQCLISTAQSECQTEFTCETGFAFRQCLISTAQSECQTEFTCETVSTSTTESPDP</sequence>
<organism evidence="1">
    <name type="scientific">Cyprideis torosa</name>
    <dbReference type="NCBI Taxonomy" id="163714"/>
    <lineage>
        <taxon>Eukaryota</taxon>
        <taxon>Metazoa</taxon>
        <taxon>Ecdysozoa</taxon>
        <taxon>Arthropoda</taxon>
        <taxon>Crustacea</taxon>
        <taxon>Oligostraca</taxon>
        <taxon>Ostracoda</taxon>
        <taxon>Podocopa</taxon>
        <taxon>Podocopida</taxon>
        <taxon>Cytherocopina</taxon>
        <taxon>Cytheroidea</taxon>
        <taxon>Cytherideidae</taxon>
        <taxon>Cyprideis</taxon>
    </lineage>
</organism>
<accession>A0A7R8ZN29</accession>
<dbReference type="AlphaFoldDB" id="A0A7R8ZN29"/>
<evidence type="ECO:0000313" key="1">
    <source>
        <dbReference type="EMBL" id="CAD7227757.1"/>
    </source>
</evidence>
<gene>
    <name evidence="1" type="ORF">CTOB1V02_LOCUS5656</name>
</gene>
<reference evidence="1" key="1">
    <citation type="submission" date="2020-11" db="EMBL/GenBank/DDBJ databases">
        <authorList>
            <person name="Tran Van P."/>
        </authorList>
    </citation>
    <scope>NUCLEOTIDE SEQUENCE</scope>
</reference>
<dbReference type="EMBL" id="OB661246">
    <property type="protein sequence ID" value="CAD7227757.1"/>
    <property type="molecule type" value="Genomic_DNA"/>
</dbReference>
<name>A0A7R8ZN29_9CRUS</name>